<evidence type="ECO:0000313" key="2">
    <source>
        <dbReference type="EMBL" id="SBT78574.1"/>
    </source>
</evidence>
<dbReference type="VEuPathDB" id="PlasmoDB:POWCR01_130005800"/>
<keyword evidence="1" id="KW-0472">Membrane</keyword>
<feature type="transmembrane region" description="Helical" evidence="1">
    <location>
        <begin position="253"/>
        <end position="270"/>
    </location>
</feature>
<dbReference type="InterPro" id="IPR008780">
    <property type="entry name" value="Plasmodium_Vir"/>
</dbReference>
<evidence type="ECO:0000256" key="1">
    <source>
        <dbReference type="SAM" id="Phobius"/>
    </source>
</evidence>
<dbReference type="OrthoDB" id="383056at2759"/>
<evidence type="ECO:0000313" key="3">
    <source>
        <dbReference type="Proteomes" id="UP000243200"/>
    </source>
</evidence>
<organism evidence="2 3">
    <name type="scientific">Plasmodium ovale</name>
    <name type="common">malaria parasite P. ovale</name>
    <dbReference type="NCBI Taxonomy" id="36330"/>
    <lineage>
        <taxon>Eukaryota</taxon>
        <taxon>Sar</taxon>
        <taxon>Alveolata</taxon>
        <taxon>Apicomplexa</taxon>
        <taxon>Aconoidasida</taxon>
        <taxon>Haemosporida</taxon>
        <taxon>Plasmodiidae</taxon>
        <taxon>Plasmodium</taxon>
        <taxon>Plasmodium (Plasmodium)</taxon>
    </lineage>
</organism>
<protein>
    <submittedName>
        <fullName evidence="2">PIR protein</fullName>
    </submittedName>
</protein>
<accession>A0A1C3KWS3</accession>
<keyword evidence="1" id="KW-1133">Transmembrane helix</keyword>
<keyword evidence="1" id="KW-0812">Transmembrane</keyword>
<gene>
    <name evidence="2" type="primary">PowCR01_130005800</name>
    <name evidence="2" type="ORF">POWCR01_130005800</name>
</gene>
<dbReference type="VEuPathDB" id="PlasmoDB:PocGH01_00073400"/>
<dbReference type="AlphaFoldDB" id="A0A1C3KWS3"/>
<name>A0A1C3KWS3_PLAOA</name>
<dbReference type="EMBL" id="LT594517">
    <property type="protein sequence ID" value="SBT78574.1"/>
    <property type="molecule type" value="Genomic_DNA"/>
</dbReference>
<proteinExistence type="predicted"/>
<dbReference type="Pfam" id="PF05795">
    <property type="entry name" value="Plasmodium_Vir"/>
    <property type="match status" value="2"/>
</dbReference>
<reference evidence="2 3" key="1">
    <citation type="submission" date="2016-06" db="EMBL/GenBank/DDBJ databases">
        <authorList>
            <consortium name="Pathogen Informatics"/>
        </authorList>
    </citation>
    <scope>NUCLEOTIDE SEQUENCE [LARGE SCALE GENOMIC DNA]</scope>
    <source>
        <strain evidence="2">PowCR01</strain>
    </source>
</reference>
<dbReference type="Proteomes" id="UP000243200">
    <property type="component" value="Chromosome 13"/>
</dbReference>
<sequence length="327" mass="38689">MSSARENELHNYGNIFGNHGANFDNATKDTTDISKEACASISLQHFKNTSFIAPCTKIAKYLKHIKESRHENNVDGSCKYMNYILNENVQSIKDSLVNSDEFYRNLKVTYKKLFPDINMCYDKIQYINKDLMEKLKNLHELYHNLNTFITNNDSRTNTYCNYVYISAQKYMDYEEHCKIPSNKQFCNEIKIFRTYYYRYLASFSHCSEAKLDLPDFLTQNKEIRNSGYRSDSLEDEEVDDGISIEFNQLRTNILISFSIIVIIPLIYFILHKFTPFGTWLHLRIQNIKKMWNNLHIEEFQNPHNSGYHKLNKNNNLLNINYQLLRSS</sequence>